<feature type="transmembrane region" description="Helical" evidence="5">
    <location>
        <begin position="95"/>
        <end position="118"/>
    </location>
</feature>
<evidence type="ECO:0000256" key="4">
    <source>
        <dbReference type="ARBA" id="ARBA00023136"/>
    </source>
</evidence>
<keyword evidence="7" id="KW-1185">Reference proteome</keyword>
<evidence type="ECO:0000313" key="7">
    <source>
        <dbReference type="Proteomes" id="UP000887569"/>
    </source>
</evidence>
<name>A0A914ZR49_PARUN</name>
<evidence type="ECO:0000313" key="8">
    <source>
        <dbReference type="WBParaSite" id="PgB15_g048_t01"/>
    </source>
</evidence>
<accession>A0A914ZR49</accession>
<dbReference type="AlphaFoldDB" id="A0A914ZR49"/>
<evidence type="ECO:0000256" key="2">
    <source>
        <dbReference type="ARBA" id="ARBA00022692"/>
    </source>
</evidence>
<organism evidence="7 8">
    <name type="scientific">Parascaris univalens</name>
    <name type="common">Nematode worm</name>
    <dbReference type="NCBI Taxonomy" id="6257"/>
    <lineage>
        <taxon>Eukaryota</taxon>
        <taxon>Metazoa</taxon>
        <taxon>Ecdysozoa</taxon>
        <taxon>Nematoda</taxon>
        <taxon>Chromadorea</taxon>
        <taxon>Rhabditida</taxon>
        <taxon>Spirurina</taxon>
        <taxon>Ascaridomorpha</taxon>
        <taxon>Ascaridoidea</taxon>
        <taxon>Ascarididae</taxon>
        <taxon>Parascaris</taxon>
    </lineage>
</organism>
<evidence type="ECO:0000256" key="5">
    <source>
        <dbReference type="SAM" id="Phobius"/>
    </source>
</evidence>
<keyword evidence="2 5" id="KW-0812">Transmembrane</keyword>
<dbReference type="GO" id="GO:0097250">
    <property type="term" value="P:mitochondrial respirasome assembly"/>
    <property type="evidence" value="ECO:0007669"/>
    <property type="project" value="TreeGrafter"/>
</dbReference>
<dbReference type="Pfam" id="PF04588">
    <property type="entry name" value="HIG_1_N"/>
    <property type="match status" value="1"/>
</dbReference>
<evidence type="ECO:0000256" key="1">
    <source>
        <dbReference type="ARBA" id="ARBA00004325"/>
    </source>
</evidence>
<proteinExistence type="predicted"/>
<dbReference type="InterPro" id="IPR050355">
    <property type="entry name" value="RCF1"/>
</dbReference>
<reference evidence="8" key="1">
    <citation type="submission" date="2022-11" db="UniProtKB">
        <authorList>
            <consortium name="WormBaseParasite"/>
        </authorList>
    </citation>
    <scope>IDENTIFICATION</scope>
</reference>
<comment type="subcellular location">
    <subcellularLocation>
        <location evidence="1">Mitochondrion membrane</location>
    </subcellularLocation>
</comment>
<dbReference type="Proteomes" id="UP000887569">
    <property type="component" value="Unplaced"/>
</dbReference>
<evidence type="ECO:0000256" key="3">
    <source>
        <dbReference type="ARBA" id="ARBA00022989"/>
    </source>
</evidence>
<feature type="transmembrane region" description="Helical" evidence="5">
    <location>
        <begin position="62"/>
        <end position="83"/>
    </location>
</feature>
<feature type="domain" description="HIG1" evidence="6">
    <location>
        <begin position="32"/>
        <end position="125"/>
    </location>
</feature>
<sequence length="131" mass="14236">MTSSITLQKKTPYVVVMSLQTHTAEKYSPYPAIPADIAYGCGKTTTGAAKSGLWQRAASNPVALLGLGLTGAALLGMMQKAFIGDKFGAQRFMRYRIMAQFFTVTALVAGVTLFGVTYQSREDIRERANHH</sequence>
<dbReference type="PANTHER" id="PTHR12297">
    <property type="entry name" value="HYPOXIA-INDUCBILE GENE 1 HIG1 -RELATED"/>
    <property type="match status" value="1"/>
</dbReference>
<keyword evidence="4 5" id="KW-0472">Membrane</keyword>
<dbReference type="WBParaSite" id="PgB15_g048_t01">
    <property type="protein sequence ID" value="PgB15_g048_t01"/>
    <property type="gene ID" value="PgB15_g048"/>
</dbReference>
<keyword evidence="3 5" id="KW-1133">Transmembrane helix</keyword>
<dbReference type="InterPro" id="IPR007667">
    <property type="entry name" value="Hypoxia_induced_domain"/>
</dbReference>
<protein>
    <submittedName>
        <fullName evidence="8">HIG1 domain-containing protein</fullName>
    </submittedName>
</protein>
<evidence type="ECO:0000259" key="6">
    <source>
        <dbReference type="PROSITE" id="PS51503"/>
    </source>
</evidence>
<dbReference type="PROSITE" id="PS51503">
    <property type="entry name" value="HIG1"/>
    <property type="match status" value="1"/>
</dbReference>
<dbReference type="GO" id="GO:0031966">
    <property type="term" value="C:mitochondrial membrane"/>
    <property type="evidence" value="ECO:0007669"/>
    <property type="project" value="UniProtKB-SubCell"/>
</dbReference>
<dbReference type="PANTHER" id="PTHR12297:SF17">
    <property type="entry name" value="HIG1 DOMAIN-CONTAINING PROTEIN"/>
    <property type="match status" value="1"/>
</dbReference>